<accession>A0A8J3TJG1</accession>
<organism evidence="3 4">
    <name type="scientific">Planotetraspora mira</name>
    <dbReference type="NCBI Taxonomy" id="58121"/>
    <lineage>
        <taxon>Bacteria</taxon>
        <taxon>Bacillati</taxon>
        <taxon>Actinomycetota</taxon>
        <taxon>Actinomycetes</taxon>
        <taxon>Streptosporangiales</taxon>
        <taxon>Streptosporangiaceae</taxon>
        <taxon>Planotetraspora</taxon>
    </lineage>
</organism>
<evidence type="ECO:0000313" key="3">
    <source>
        <dbReference type="EMBL" id="GII26822.1"/>
    </source>
</evidence>
<gene>
    <name evidence="3" type="ORF">Pmi06nite_02640</name>
</gene>
<dbReference type="AlphaFoldDB" id="A0A8J3TJG1"/>
<reference evidence="3 4" key="1">
    <citation type="submission" date="2021-01" db="EMBL/GenBank/DDBJ databases">
        <title>Whole genome shotgun sequence of Planotetraspora mira NBRC 15435.</title>
        <authorList>
            <person name="Komaki H."/>
            <person name="Tamura T."/>
        </authorList>
    </citation>
    <scope>NUCLEOTIDE SEQUENCE [LARGE SCALE GENOMIC DNA]</scope>
    <source>
        <strain evidence="3 4">NBRC 15435</strain>
    </source>
</reference>
<evidence type="ECO:0000256" key="1">
    <source>
        <dbReference type="SAM" id="MobiDB-lite"/>
    </source>
</evidence>
<dbReference type="InterPro" id="IPR000551">
    <property type="entry name" value="MerR-type_HTH_dom"/>
</dbReference>
<feature type="compositionally biased region" description="Low complexity" evidence="1">
    <location>
        <begin position="164"/>
        <end position="177"/>
    </location>
</feature>
<dbReference type="RefSeq" id="WP_203950897.1">
    <property type="nucleotide sequence ID" value="NZ_BOOO01000001.1"/>
</dbReference>
<dbReference type="SUPFAM" id="SSF46955">
    <property type="entry name" value="Putative DNA-binding domain"/>
    <property type="match status" value="1"/>
</dbReference>
<evidence type="ECO:0000259" key="2">
    <source>
        <dbReference type="SMART" id="SM00422"/>
    </source>
</evidence>
<dbReference type="Gene3D" id="1.10.1660.10">
    <property type="match status" value="1"/>
</dbReference>
<evidence type="ECO:0000313" key="4">
    <source>
        <dbReference type="Proteomes" id="UP000650628"/>
    </source>
</evidence>
<dbReference type="SMART" id="SM00422">
    <property type="entry name" value="HTH_MERR"/>
    <property type="match status" value="1"/>
</dbReference>
<proteinExistence type="predicted"/>
<comment type="caution">
    <text evidence="3">The sequence shown here is derived from an EMBL/GenBank/DDBJ whole genome shotgun (WGS) entry which is preliminary data.</text>
</comment>
<feature type="region of interest" description="Disordered" evidence="1">
    <location>
        <begin position="106"/>
        <end position="197"/>
    </location>
</feature>
<dbReference type="InterPro" id="IPR009061">
    <property type="entry name" value="DNA-bd_dom_put_sf"/>
</dbReference>
<feature type="compositionally biased region" description="Pro residues" evidence="1">
    <location>
        <begin position="148"/>
        <end position="163"/>
    </location>
</feature>
<protein>
    <recommendedName>
        <fullName evidence="2">HTH merR-type domain-containing protein</fullName>
    </recommendedName>
</protein>
<name>A0A8J3TJG1_9ACTN</name>
<dbReference type="GO" id="GO:0006355">
    <property type="term" value="P:regulation of DNA-templated transcription"/>
    <property type="evidence" value="ECO:0007669"/>
    <property type="project" value="InterPro"/>
</dbReference>
<dbReference type="Proteomes" id="UP000650628">
    <property type="component" value="Unassembled WGS sequence"/>
</dbReference>
<dbReference type="EMBL" id="BOOO01000001">
    <property type="protein sequence ID" value="GII26822.1"/>
    <property type="molecule type" value="Genomic_DNA"/>
</dbReference>
<dbReference type="Pfam" id="PF13411">
    <property type="entry name" value="MerR_1"/>
    <property type="match status" value="1"/>
</dbReference>
<keyword evidence="4" id="KW-1185">Reference proteome</keyword>
<sequence>MRETWTISELAERAASLLDSAGPVNGRVREVPNERLIRWYTTIGLLDPPLARRGRVALYGRRHLLQLVAVKRRQADGLSIAAIQTELTGATDAMLLQAARLSGLPDVSGPPDVDAPAEGSTNHSGVTVAGADDPDVTGRERFWTRPASAPPALPVRTPPPAPAPAGAALSAPASDSPAVPPPAPAAPTPRRGPAPDQSVVFGGAAEPLMTGADVVRHTSDHVVSFEPAPADVVYGVRLAPGVTVTLDAAGRPVTSAEARALRQAAEPLLSMLARLGLTDRSDHPEGMTP</sequence>
<feature type="compositionally biased region" description="Pro residues" evidence="1">
    <location>
        <begin position="178"/>
        <end position="192"/>
    </location>
</feature>
<feature type="domain" description="HTH merR-type" evidence="2">
    <location>
        <begin position="5"/>
        <end position="90"/>
    </location>
</feature>
<dbReference type="GO" id="GO:0003677">
    <property type="term" value="F:DNA binding"/>
    <property type="evidence" value="ECO:0007669"/>
    <property type="project" value="InterPro"/>
</dbReference>